<feature type="transmembrane region" description="Helical" evidence="8">
    <location>
        <begin position="357"/>
        <end position="378"/>
    </location>
</feature>
<comment type="similarity">
    <text evidence="7">Belongs to the glycosyltransferase 87 family.</text>
</comment>
<evidence type="ECO:0000313" key="9">
    <source>
        <dbReference type="EMBL" id="EQB34003.1"/>
    </source>
</evidence>
<comment type="caution">
    <text evidence="9">The sequence shown here is derived from an EMBL/GenBank/DDBJ whole genome shotgun (WGS) entry which is preliminary data.</text>
</comment>
<feature type="transmembrane region" description="Helical" evidence="8">
    <location>
        <begin position="12"/>
        <end position="30"/>
    </location>
</feature>
<evidence type="ECO:0000256" key="8">
    <source>
        <dbReference type="SAM" id="Phobius"/>
    </source>
</evidence>
<feature type="transmembrane region" description="Helical" evidence="8">
    <location>
        <begin position="107"/>
        <end position="129"/>
    </location>
</feature>
<evidence type="ECO:0000256" key="3">
    <source>
        <dbReference type="ARBA" id="ARBA00022679"/>
    </source>
</evidence>
<keyword evidence="10" id="KW-1185">Reference proteome</keyword>
<dbReference type="eggNOG" id="ENOG502Z9HB">
    <property type="taxonomic scope" value="Bacteria"/>
</dbReference>
<accession>T0KKX7</accession>
<keyword evidence="3" id="KW-0808">Transferase</keyword>
<dbReference type="GO" id="GO:0005886">
    <property type="term" value="C:plasma membrane"/>
    <property type="evidence" value="ECO:0007669"/>
    <property type="project" value="UniProtKB-SubCell"/>
</dbReference>
<dbReference type="Proteomes" id="UP000015523">
    <property type="component" value="Unassembled WGS sequence"/>
</dbReference>
<organism evidence="9 10">
    <name type="scientific">Sphingobium ummariense RL-3</name>
    <dbReference type="NCBI Taxonomy" id="1346791"/>
    <lineage>
        <taxon>Bacteria</taxon>
        <taxon>Pseudomonadati</taxon>
        <taxon>Pseudomonadota</taxon>
        <taxon>Alphaproteobacteria</taxon>
        <taxon>Sphingomonadales</taxon>
        <taxon>Sphingomonadaceae</taxon>
        <taxon>Sphingobium</taxon>
    </lineage>
</organism>
<dbReference type="PATRIC" id="fig|1346791.3.peg.261"/>
<keyword evidence="6 8" id="KW-0472">Membrane</keyword>
<keyword evidence="4 8" id="KW-0812">Transmembrane</keyword>
<feature type="transmembrane region" description="Helical" evidence="8">
    <location>
        <begin position="306"/>
        <end position="337"/>
    </location>
</feature>
<dbReference type="GO" id="GO:0016758">
    <property type="term" value="F:hexosyltransferase activity"/>
    <property type="evidence" value="ECO:0007669"/>
    <property type="project" value="InterPro"/>
</dbReference>
<dbReference type="RefSeq" id="WP_021316331.1">
    <property type="nucleotide sequence ID" value="NZ_AUWY01000022.1"/>
</dbReference>
<comment type="subcellular location">
    <subcellularLocation>
        <location evidence="1">Cell membrane</location>
        <topology evidence="1">Multi-pass membrane protein</topology>
    </subcellularLocation>
</comment>
<evidence type="ECO:0000256" key="2">
    <source>
        <dbReference type="ARBA" id="ARBA00022475"/>
    </source>
</evidence>
<feature type="transmembrane region" description="Helical" evidence="8">
    <location>
        <begin position="141"/>
        <end position="171"/>
    </location>
</feature>
<evidence type="ECO:0000256" key="1">
    <source>
        <dbReference type="ARBA" id="ARBA00004651"/>
    </source>
</evidence>
<reference evidence="9 10" key="1">
    <citation type="journal article" date="2013" name="Genome Announc.">
        <title>Draft Genome Sequence of Sphingobium ummariense Strain RL-3, a Hexachlorocyclohexane-Degrading Bacterium.</title>
        <authorList>
            <person name="Kohli P."/>
            <person name="Dua A."/>
            <person name="Sangwan N."/>
            <person name="Oldach P."/>
            <person name="Khurana J.P."/>
            <person name="Lal R."/>
        </authorList>
    </citation>
    <scope>NUCLEOTIDE SEQUENCE [LARGE SCALE GENOMIC DNA]</scope>
    <source>
        <strain evidence="9 10">RL-3</strain>
    </source>
</reference>
<evidence type="ECO:0008006" key="11">
    <source>
        <dbReference type="Google" id="ProtNLM"/>
    </source>
</evidence>
<dbReference type="STRING" id="1346791.M529_01375"/>
<gene>
    <name evidence="9" type="ORF">M529_01375</name>
</gene>
<evidence type="ECO:0000313" key="10">
    <source>
        <dbReference type="Proteomes" id="UP000015523"/>
    </source>
</evidence>
<feature type="transmembrane region" description="Helical" evidence="8">
    <location>
        <begin position="270"/>
        <end position="294"/>
    </location>
</feature>
<proteinExistence type="inferred from homology"/>
<evidence type="ECO:0000256" key="4">
    <source>
        <dbReference type="ARBA" id="ARBA00022692"/>
    </source>
</evidence>
<name>T0KKX7_9SPHN</name>
<protein>
    <recommendedName>
        <fullName evidence="11">DUF2029 domain-containing protein</fullName>
    </recommendedName>
</protein>
<dbReference type="EMBL" id="AUWY01000022">
    <property type="protein sequence ID" value="EQB34003.1"/>
    <property type="molecule type" value="Genomic_DNA"/>
</dbReference>
<feature type="transmembrane region" description="Helical" evidence="8">
    <location>
        <begin position="209"/>
        <end position="227"/>
    </location>
</feature>
<evidence type="ECO:0000256" key="7">
    <source>
        <dbReference type="ARBA" id="ARBA00024033"/>
    </source>
</evidence>
<dbReference type="AlphaFoldDB" id="T0KKX7"/>
<dbReference type="Pfam" id="PF09594">
    <property type="entry name" value="GT87"/>
    <property type="match status" value="1"/>
</dbReference>
<feature type="transmembrane region" description="Helical" evidence="8">
    <location>
        <begin position="177"/>
        <end position="202"/>
    </location>
</feature>
<evidence type="ECO:0000256" key="5">
    <source>
        <dbReference type="ARBA" id="ARBA00022989"/>
    </source>
</evidence>
<dbReference type="InterPro" id="IPR018584">
    <property type="entry name" value="GT87"/>
</dbReference>
<keyword evidence="5 8" id="KW-1133">Transmembrane helix</keyword>
<keyword evidence="2" id="KW-1003">Cell membrane</keyword>
<evidence type="ECO:0000256" key="6">
    <source>
        <dbReference type="ARBA" id="ARBA00023136"/>
    </source>
</evidence>
<sequence>MTIRPLPPGLDLAAVGAGLLLLVGVPFYLLTLQTGVGIPRDGTSLVVGRDFLNLWMVGRAAWEPDPARYYDIATYLAALGEQVGAGYPGQLWSYPPSSLLIGAPFGLLPYLPALLLWTLTGLGAFAAALRLWTRDWRVIGILLASPAALFGLLSGQFACLAAAIILSVLHWRESRPWLAGALLGLLTVKPQLGLLFPVLLLVTGNWRAILSACATALGLALAVALLWGPDIWRVYLVQGIANQSLVLSDPDHLAGPFMATLFMNLRSASVSIPVASAVQTLLSIAAVALTVWHFRARPAAEDRKANLIFLACAVSVTPYMLSYDTLAVAAMAVLVIARGEGNSALLLLFYLPLLQMVAGPVGIPGLGLVPIALAWMLLRGHGEENRDGELKFSRIRP</sequence>